<keyword evidence="3" id="KW-0413">Isomerase</keyword>
<organism evidence="7 8">
    <name type="scientific">Emiliania huxleyi (strain CCMP1516)</name>
    <dbReference type="NCBI Taxonomy" id="280463"/>
    <lineage>
        <taxon>Eukaryota</taxon>
        <taxon>Haptista</taxon>
        <taxon>Haptophyta</taxon>
        <taxon>Prymnesiophyceae</taxon>
        <taxon>Isochrysidales</taxon>
        <taxon>Noelaerhabdaceae</taxon>
        <taxon>Emiliania</taxon>
    </lineage>
</organism>
<evidence type="ECO:0000313" key="7">
    <source>
        <dbReference type="EnsemblProtists" id="EOD16049"/>
    </source>
</evidence>
<dbReference type="Gene3D" id="3.40.50.300">
    <property type="entry name" value="P-loop containing nucleotide triphosphate hydrolases"/>
    <property type="match status" value="2"/>
</dbReference>
<feature type="domain" description="Helicase ATP-binding" evidence="6">
    <location>
        <begin position="265"/>
        <end position="411"/>
    </location>
</feature>
<comment type="similarity">
    <text evidence="1">Belongs to the helicase family. RecQ subfamily.</text>
</comment>
<dbReference type="PANTHER" id="PTHR13710:SF105">
    <property type="entry name" value="ATP-DEPENDENT DNA HELICASE Q1"/>
    <property type="match status" value="1"/>
</dbReference>
<dbReference type="GeneID" id="17262154"/>
<dbReference type="GO" id="GO:0000724">
    <property type="term" value="P:double-strand break repair via homologous recombination"/>
    <property type="evidence" value="ECO:0007669"/>
    <property type="project" value="TreeGrafter"/>
</dbReference>
<dbReference type="EnsemblProtists" id="EOD16049">
    <property type="protein sequence ID" value="EOD16049"/>
    <property type="gene ID" value="EMIHUDRAFT_211114"/>
</dbReference>
<dbReference type="GO" id="GO:0005694">
    <property type="term" value="C:chromosome"/>
    <property type="evidence" value="ECO:0007669"/>
    <property type="project" value="TreeGrafter"/>
</dbReference>
<evidence type="ECO:0000259" key="6">
    <source>
        <dbReference type="PROSITE" id="PS51192"/>
    </source>
</evidence>
<evidence type="ECO:0000256" key="1">
    <source>
        <dbReference type="ARBA" id="ARBA00005446"/>
    </source>
</evidence>
<dbReference type="RefSeq" id="XP_005768478.1">
    <property type="nucleotide sequence ID" value="XM_005768421.1"/>
</dbReference>
<dbReference type="PaxDb" id="2903-EOD16049"/>
<dbReference type="EC" id="5.6.2.4" evidence="5"/>
<keyword evidence="2" id="KW-0238">DNA-binding</keyword>
<reference evidence="7" key="2">
    <citation type="submission" date="2024-10" db="UniProtKB">
        <authorList>
            <consortium name="EnsemblProtists"/>
        </authorList>
    </citation>
    <scope>IDENTIFICATION</scope>
</reference>
<dbReference type="eggNOG" id="KOG0353">
    <property type="taxonomic scope" value="Eukaryota"/>
</dbReference>
<evidence type="ECO:0000256" key="2">
    <source>
        <dbReference type="ARBA" id="ARBA00023125"/>
    </source>
</evidence>
<dbReference type="KEGG" id="ehx:EMIHUDRAFT_211114"/>
<reference evidence="8" key="1">
    <citation type="journal article" date="2013" name="Nature">
        <title>Pan genome of the phytoplankton Emiliania underpins its global distribution.</title>
        <authorList>
            <person name="Read B.A."/>
            <person name="Kegel J."/>
            <person name="Klute M.J."/>
            <person name="Kuo A."/>
            <person name="Lefebvre S.C."/>
            <person name="Maumus F."/>
            <person name="Mayer C."/>
            <person name="Miller J."/>
            <person name="Monier A."/>
            <person name="Salamov A."/>
            <person name="Young J."/>
            <person name="Aguilar M."/>
            <person name="Claverie J.M."/>
            <person name="Frickenhaus S."/>
            <person name="Gonzalez K."/>
            <person name="Herman E.K."/>
            <person name="Lin Y.C."/>
            <person name="Napier J."/>
            <person name="Ogata H."/>
            <person name="Sarno A.F."/>
            <person name="Shmutz J."/>
            <person name="Schroeder D."/>
            <person name="de Vargas C."/>
            <person name="Verret F."/>
            <person name="von Dassow P."/>
            <person name="Valentin K."/>
            <person name="Van de Peer Y."/>
            <person name="Wheeler G."/>
            <person name="Dacks J.B."/>
            <person name="Delwiche C.F."/>
            <person name="Dyhrman S.T."/>
            <person name="Glockner G."/>
            <person name="John U."/>
            <person name="Richards T."/>
            <person name="Worden A.Z."/>
            <person name="Zhang X."/>
            <person name="Grigoriev I.V."/>
            <person name="Allen A.E."/>
            <person name="Bidle K."/>
            <person name="Borodovsky M."/>
            <person name="Bowler C."/>
            <person name="Brownlee C."/>
            <person name="Cock J.M."/>
            <person name="Elias M."/>
            <person name="Gladyshev V.N."/>
            <person name="Groth M."/>
            <person name="Guda C."/>
            <person name="Hadaegh A."/>
            <person name="Iglesias-Rodriguez M.D."/>
            <person name="Jenkins J."/>
            <person name="Jones B.M."/>
            <person name="Lawson T."/>
            <person name="Leese F."/>
            <person name="Lindquist E."/>
            <person name="Lobanov A."/>
            <person name="Lomsadze A."/>
            <person name="Malik S.B."/>
            <person name="Marsh M.E."/>
            <person name="Mackinder L."/>
            <person name="Mock T."/>
            <person name="Mueller-Roeber B."/>
            <person name="Pagarete A."/>
            <person name="Parker M."/>
            <person name="Probert I."/>
            <person name="Quesneville H."/>
            <person name="Raines C."/>
            <person name="Rensing S.A."/>
            <person name="Riano-Pachon D.M."/>
            <person name="Richier S."/>
            <person name="Rokitta S."/>
            <person name="Shiraiwa Y."/>
            <person name="Soanes D.M."/>
            <person name="van der Giezen M."/>
            <person name="Wahlund T.M."/>
            <person name="Williams B."/>
            <person name="Wilson W."/>
            <person name="Wolfe G."/>
            <person name="Wurch L.L."/>
        </authorList>
    </citation>
    <scope>NUCLEOTIDE SEQUENCE</scope>
</reference>
<dbReference type="GO" id="GO:0009378">
    <property type="term" value="F:four-way junction helicase activity"/>
    <property type="evidence" value="ECO:0007669"/>
    <property type="project" value="TreeGrafter"/>
</dbReference>
<name>A0A0D3IXR4_EMIH1</name>
<dbReference type="HOGENOM" id="CLU_623234_0_0_1"/>
<dbReference type="Proteomes" id="UP000013827">
    <property type="component" value="Unassembled WGS sequence"/>
</dbReference>
<dbReference type="PANTHER" id="PTHR13710">
    <property type="entry name" value="DNA HELICASE RECQ FAMILY MEMBER"/>
    <property type="match status" value="1"/>
</dbReference>
<dbReference type="PROSITE" id="PS51192">
    <property type="entry name" value="HELICASE_ATP_BIND_1"/>
    <property type="match status" value="1"/>
</dbReference>
<comment type="catalytic activity">
    <reaction evidence="4">
        <text>Couples ATP hydrolysis with the unwinding of duplex DNA by translocating in the 3'-5' direction.</text>
        <dbReference type="EC" id="5.6.2.4"/>
    </reaction>
</comment>
<protein>
    <recommendedName>
        <fullName evidence="5">DNA 3'-5' helicase</fullName>
        <ecNumber evidence="5">5.6.2.4</ecNumber>
    </recommendedName>
</protein>
<dbReference type="SUPFAM" id="SSF52540">
    <property type="entry name" value="P-loop containing nucleoside triphosphate hydrolases"/>
    <property type="match status" value="1"/>
</dbReference>
<dbReference type="GO" id="GO:0003677">
    <property type="term" value="F:DNA binding"/>
    <property type="evidence" value="ECO:0007669"/>
    <property type="project" value="UniProtKB-KW"/>
</dbReference>
<dbReference type="GO" id="GO:0043138">
    <property type="term" value="F:3'-5' DNA helicase activity"/>
    <property type="evidence" value="ECO:0007669"/>
    <property type="project" value="UniProtKB-EC"/>
</dbReference>
<dbReference type="AlphaFoldDB" id="A0A0D3IXR4"/>
<evidence type="ECO:0000256" key="5">
    <source>
        <dbReference type="ARBA" id="ARBA00034808"/>
    </source>
</evidence>
<keyword evidence="8" id="KW-1185">Reference proteome</keyword>
<dbReference type="InterPro" id="IPR014001">
    <property type="entry name" value="Helicase_ATP-bd"/>
</dbReference>
<evidence type="ECO:0000313" key="8">
    <source>
        <dbReference type="Proteomes" id="UP000013827"/>
    </source>
</evidence>
<sequence length="440" mass="47157">MGDALLRQLLAQHAEVSRRQQAACRMSRNHAAHGQALGAQAATIAEQIQNRRDALNRDAGETKAALSARAPLVLEAAVALGRPHLKPWQYDVACRVASRQDAIAIRPAGDGKSLLVHLLAMQPDAGLILYILPLIALAVEQCDALNDAAGMERELVDGTMRPTAVVLGGENEADFHERIGTRPPDFQARRKATLCGEPEALCERLPPRSEKAMLSLRLHALLRSASLLPEVPQFPPAPAASEVPGMARDVDMPCVSEAGTAVPPAPLPAAQTLSLEPLSLSPSLGAALPTESAAAWLHGGDASTALGELGRIDVESALAVLESAARGSERARVAGSEAAPEARAQRGRYTHLCVDEVHCVLDHGHTFRPEYLDLGLLRVFFPEVTVLLMTATANNDAIDAIKAALNILRRNRHAELELLLLCKLDELLHNRVQAQVGFWL</sequence>
<evidence type="ECO:0000256" key="4">
    <source>
        <dbReference type="ARBA" id="ARBA00034617"/>
    </source>
</evidence>
<accession>A0A0D3IXR4</accession>
<dbReference type="GO" id="GO:0005737">
    <property type="term" value="C:cytoplasm"/>
    <property type="evidence" value="ECO:0007669"/>
    <property type="project" value="TreeGrafter"/>
</dbReference>
<dbReference type="InterPro" id="IPR027417">
    <property type="entry name" value="P-loop_NTPase"/>
</dbReference>
<dbReference type="SMART" id="SM00487">
    <property type="entry name" value="DEXDc"/>
    <property type="match status" value="1"/>
</dbReference>
<evidence type="ECO:0000256" key="3">
    <source>
        <dbReference type="ARBA" id="ARBA00023235"/>
    </source>
</evidence>
<proteinExistence type="inferred from homology"/>